<proteinExistence type="predicted"/>
<accession>A0A9Q3GDV1</accession>
<sequence>MVNTQSTRVNLEPYCDNPDQTKPPNTKNTPDLLLSLGDFHSIDNISSLPLDTSAMSDKRTKVDKDMIIQQLQQQISMLQLNSQPFEKPVYKRFMKDSTSFSTNTIILGREGLNVEEWKDSLNLSLEIVFPHIKYFCDNVINFDKLKLMEEMLLCNLIIKTIDFEFYRSLLAKIKNAKQLYQLILERC</sequence>
<feature type="compositionally biased region" description="Polar residues" evidence="1">
    <location>
        <begin position="18"/>
        <end position="27"/>
    </location>
</feature>
<reference evidence="2" key="1">
    <citation type="submission" date="2021-03" db="EMBL/GenBank/DDBJ databases">
        <title>Draft genome sequence of rust myrtle Austropuccinia psidii MF-1, a brazilian biotype.</title>
        <authorList>
            <person name="Quecine M.C."/>
            <person name="Pachon D.M.R."/>
            <person name="Bonatelli M.L."/>
            <person name="Correr F.H."/>
            <person name="Franceschini L.M."/>
            <person name="Leite T.F."/>
            <person name="Margarido G.R.A."/>
            <person name="Almeida C.A."/>
            <person name="Ferrarezi J.A."/>
            <person name="Labate C.A."/>
        </authorList>
    </citation>
    <scope>NUCLEOTIDE SEQUENCE</scope>
    <source>
        <strain evidence="2">MF-1</strain>
    </source>
</reference>
<dbReference type="EMBL" id="AVOT02000383">
    <property type="protein sequence ID" value="MBW0462597.1"/>
    <property type="molecule type" value="Genomic_DNA"/>
</dbReference>
<dbReference type="Proteomes" id="UP000765509">
    <property type="component" value="Unassembled WGS sequence"/>
</dbReference>
<feature type="region of interest" description="Disordered" evidence="1">
    <location>
        <begin position="1"/>
        <end position="27"/>
    </location>
</feature>
<gene>
    <name evidence="2" type="ORF">O181_002312</name>
</gene>
<organism evidence="2 3">
    <name type="scientific">Austropuccinia psidii MF-1</name>
    <dbReference type="NCBI Taxonomy" id="1389203"/>
    <lineage>
        <taxon>Eukaryota</taxon>
        <taxon>Fungi</taxon>
        <taxon>Dikarya</taxon>
        <taxon>Basidiomycota</taxon>
        <taxon>Pucciniomycotina</taxon>
        <taxon>Pucciniomycetes</taxon>
        <taxon>Pucciniales</taxon>
        <taxon>Sphaerophragmiaceae</taxon>
        <taxon>Austropuccinia</taxon>
    </lineage>
</organism>
<name>A0A9Q3GDV1_9BASI</name>
<protein>
    <submittedName>
        <fullName evidence="2">Uncharacterized protein</fullName>
    </submittedName>
</protein>
<evidence type="ECO:0000256" key="1">
    <source>
        <dbReference type="SAM" id="MobiDB-lite"/>
    </source>
</evidence>
<evidence type="ECO:0000313" key="3">
    <source>
        <dbReference type="Proteomes" id="UP000765509"/>
    </source>
</evidence>
<keyword evidence="3" id="KW-1185">Reference proteome</keyword>
<dbReference type="AlphaFoldDB" id="A0A9Q3GDV1"/>
<evidence type="ECO:0000313" key="2">
    <source>
        <dbReference type="EMBL" id="MBW0462597.1"/>
    </source>
</evidence>
<comment type="caution">
    <text evidence="2">The sequence shown here is derived from an EMBL/GenBank/DDBJ whole genome shotgun (WGS) entry which is preliminary data.</text>
</comment>